<protein>
    <submittedName>
        <fullName evidence="5">Biotin-dependent carboxyltransferase family protein</fullName>
    </submittedName>
</protein>
<evidence type="ECO:0000256" key="2">
    <source>
        <dbReference type="ARBA" id="ARBA00022801"/>
    </source>
</evidence>
<dbReference type="SUPFAM" id="SSF50891">
    <property type="entry name" value="Cyclophilin-like"/>
    <property type="match status" value="1"/>
</dbReference>
<keyword evidence="2" id="KW-0378">Hydrolase</keyword>
<evidence type="ECO:0000259" key="4">
    <source>
        <dbReference type="SMART" id="SM00797"/>
    </source>
</evidence>
<organism evidence="5 6">
    <name type="scientific">Lolliginicoccus lacisalsi</name>
    <dbReference type="NCBI Taxonomy" id="2742202"/>
    <lineage>
        <taxon>Bacteria</taxon>
        <taxon>Bacillati</taxon>
        <taxon>Actinomycetota</taxon>
        <taxon>Actinomycetes</taxon>
        <taxon>Mycobacteriales</taxon>
        <taxon>Hoyosellaceae</taxon>
        <taxon>Lolliginicoccus</taxon>
    </lineage>
</organism>
<evidence type="ECO:0000256" key="3">
    <source>
        <dbReference type="ARBA" id="ARBA00022840"/>
    </source>
</evidence>
<dbReference type="SMART" id="SM00797">
    <property type="entry name" value="AHS2"/>
    <property type="match status" value="1"/>
</dbReference>
<dbReference type="RefSeq" id="WP_192038370.1">
    <property type="nucleotide sequence ID" value="NZ_JACYWE010000002.1"/>
</dbReference>
<dbReference type="InterPro" id="IPR052708">
    <property type="entry name" value="PxpC"/>
</dbReference>
<dbReference type="PANTHER" id="PTHR43309">
    <property type="entry name" value="5-OXOPROLINASE SUBUNIT C"/>
    <property type="match status" value="1"/>
</dbReference>
<comment type="caution">
    <text evidence="5">The sequence shown here is derived from an EMBL/GenBank/DDBJ whole genome shotgun (WGS) entry which is preliminary data.</text>
</comment>
<dbReference type="NCBIfam" id="TIGR00724">
    <property type="entry name" value="urea_amlyse_rel"/>
    <property type="match status" value="1"/>
</dbReference>
<accession>A0A927PM16</accession>
<evidence type="ECO:0000256" key="1">
    <source>
        <dbReference type="ARBA" id="ARBA00022741"/>
    </source>
</evidence>
<dbReference type="GO" id="GO:0005524">
    <property type="term" value="F:ATP binding"/>
    <property type="evidence" value="ECO:0007669"/>
    <property type="project" value="UniProtKB-KW"/>
</dbReference>
<gene>
    <name evidence="5" type="ORF">HT102_05450</name>
</gene>
<dbReference type="InterPro" id="IPR003778">
    <property type="entry name" value="CT_A_B"/>
</dbReference>
<dbReference type="Proteomes" id="UP000642993">
    <property type="component" value="Unassembled WGS sequence"/>
</dbReference>
<evidence type="ECO:0000313" key="6">
    <source>
        <dbReference type="Proteomes" id="UP000642993"/>
    </source>
</evidence>
<dbReference type="GO" id="GO:0016787">
    <property type="term" value="F:hydrolase activity"/>
    <property type="evidence" value="ECO:0007669"/>
    <property type="project" value="UniProtKB-KW"/>
</dbReference>
<name>A0A927PM16_9ACTN</name>
<keyword evidence="3" id="KW-0067">ATP-binding</keyword>
<feature type="domain" description="Carboxyltransferase" evidence="4">
    <location>
        <begin position="26"/>
        <end position="301"/>
    </location>
</feature>
<dbReference type="InterPro" id="IPR029000">
    <property type="entry name" value="Cyclophilin-like_dom_sf"/>
</dbReference>
<dbReference type="PANTHER" id="PTHR43309:SF3">
    <property type="entry name" value="5-OXOPROLINASE SUBUNIT C"/>
    <property type="match status" value="1"/>
</dbReference>
<sequence length="306" mass="31845">MTAVLEITATGPLALLEDEGRPGYAAQGVTWSGAADLGAYRAANRLVGNQPGMPCIEITLGGFEARALHAVCCAVTGAAAAIRINGRAHAAHHLLWLEPGDHLAVEAPVAGCRSYLAARGGFRGDRALGSCSTDTLSGLGPPPLQPGDLLELGEGRDRWPAATSLPPLIVPPRAGPVELPVLRGPRHDWFAPEAWTLLCGSMFEVTDEASRVGVRLAGPRPLERAGEQEIPSEGMVPGAIQVPPSGKPVVFLRDHPVTGGYPVIGVVIDSDAVGQLRPGDQVLFRAVAGRQHQSGSSGDELVEHAP</sequence>
<proteinExistence type="predicted"/>
<dbReference type="EMBL" id="JACYWE010000002">
    <property type="protein sequence ID" value="MBD8505926.1"/>
    <property type="molecule type" value="Genomic_DNA"/>
</dbReference>
<evidence type="ECO:0000313" key="5">
    <source>
        <dbReference type="EMBL" id="MBD8505926.1"/>
    </source>
</evidence>
<dbReference type="Pfam" id="PF02626">
    <property type="entry name" value="CT_A_B"/>
    <property type="match status" value="1"/>
</dbReference>
<keyword evidence="1" id="KW-0547">Nucleotide-binding</keyword>
<dbReference type="AlphaFoldDB" id="A0A927PM16"/>
<dbReference type="Gene3D" id="2.40.100.10">
    <property type="entry name" value="Cyclophilin-like"/>
    <property type="match status" value="1"/>
</dbReference>
<keyword evidence="6" id="KW-1185">Reference proteome</keyword>
<reference evidence="5" key="1">
    <citation type="submission" date="2020-09" db="EMBL/GenBank/DDBJ databases">
        <title>Hoyosella lacisalsi sp. nov., a halotolerant actinobacterium isolated from soil of Lake Gudzhirganskoe.</title>
        <authorList>
            <person name="Yang Q."/>
            <person name="Guo P.Y."/>
            <person name="Liu S.W."/>
            <person name="Li F.N."/>
            <person name="Sun C.H."/>
        </authorList>
    </citation>
    <scope>NUCLEOTIDE SEQUENCE</scope>
    <source>
        <strain evidence="5">G463</strain>
    </source>
</reference>